<accession>A0ABZ1HM63</accession>
<dbReference type="PRINTS" id="PR00368">
    <property type="entry name" value="FADPNR"/>
</dbReference>
<dbReference type="InterPro" id="IPR023753">
    <property type="entry name" value="FAD/NAD-binding_dom"/>
</dbReference>
<dbReference type="Proteomes" id="UP001340816">
    <property type="component" value="Chromosome"/>
</dbReference>
<dbReference type="InterPro" id="IPR050446">
    <property type="entry name" value="FAD-oxidoreductase/Apoptosis"/>
</dbReference>
<sequence length="411" mass="43563">MSTVIVGAGQAGAQVAATLRKEGYDKPITLIGNEPEPPYHRPPLSKAFLLGPAGETALHLRDESFYRDNTIELRLGTWVTGIDRTAQKVRLTGEALAYEHLVLATGARPRPLAVPGADLGGVLPLRSLSDARELRARMTSARSVVMVGGGFIGLEFAAVAASEGREVTLLEAADRLMGRPVTEQVSRYFADAHAERGVRVRLGTGAVELLGRRGEVTGVRATDGQIHAADLVVTGVGVVPNSELGEQAGLAVDNGILVDAGLRTADPRIHAIGDCARFPSAHLAAPVRLESVQNAVDQAAHTGRRIATGEARTYRELPWFWSDQKGIRLQIAGLSTGYDQVHLLGDPADGRFSALAFRAGRLVAVESVGRPAEHLAARRLLSSEIELTPVRAAAPDFDLKTFAADTAGLTA</sequence>
<dbReference type="SUPFAM" id="SSF55424">
    <property type="entry name" value="FAD/NAD-linked reductases, dimerisation (C-terminal) domain"/>
    <property type="match status" value="1"/>
</dbReference>
<keyword evidence="3" id="KW-0274">FAD</keyword>
<keyword evidence="8" id="KW-1185">Reference proteome</keyword>
<feature type="domain" description="FAD/NAD(P)-binding" evidence="5">
    <location>
        <begin position="2"/>
        <end position="299"/>
    </location>
</feature>
<protein>
    <submittedName>
        <fullName evidence="7">FAD-dependent oxidoreductase</fullName>
    </submittedName>
</protein>
<dbReference type="Gene3D" id="3.50.50.60">
    <property type="entry name" value="FAD/NAD(P)-binding domain"/>
    <property type="match status" value="2"/>
</dbReference>
<dbReference type="EMBL" id="CP109135">
    <property type="protein sequence ID" value="WSD19695.1"/>
    <property type="molecule type" value="Genomic_DNA"/>
</dbReference>
<evidence type="ECO:0000256" key="4">
    <source>
        <dbReference type="ARBA" id="ARBA00023002"/>
    </source>
</evidence>
<dbReference type="Pfam" id="PF07992">
    <property type="entry name" value="Pyr_redox_2"/>
    <property type="match status" value="1"/>
</dbReference>
<dbReference type="InterPro" id="IPR016156">
    <property type="entry name" value="FAD/NAD-linked_Rdtase_dimer_sf"/>
</dbReference>
<proteinExistence type="predicted"/>
<evidence type="ECO:0000256" key="2">
    <source>
        <dbReference type="ARBA" id="ARBA00022630"/>
    </source>
</evidence>
<dbReference type="InterPro" id="IPR028202">
    <property type="entry name" value="Reductase_C"/>
</dbReference>
<dbReference type="PANTHER" id="PTHR43557:SF2">
    <property type="entry name" value="RIESKE DOMAIN-CONTAINING PROTEIN-RELATED"/>
    <property type="match status" value="1"/>
</dbReference>
<organism evidence="7 8">
    <name type="scientific">Streptomyces phaeochromogenes</name>
    <dbReference type="NCBI Taxonomy" id="1923"/>
    <lineage>
        <taxon>Bacteria</taxon>
        <taxon>Bacillati</taxon>
        <taxon>Actinomycetota</taxon>
        <taxon>Actinomycetes</taxon>
        <taxon>Kitasatosporales</taxon>
        <taxon>Streptomycetaceae</taxon>
        <taxon>Streptomyces</taxon>
        <taxon>Streptomyces phaeochromogenes group</taxon>
    </lineage>
</organism>
<evidence type="ECO:0000259" key="6">
    <source>
        <dbReference type="Pfam" id="PF14759"/>
    </source>
</evidence>
<dbReference type="Gene3D" id="3.30.390.30">
    <property type="match status" value="1"/>
</dbReference>
<evidence type="ECO:0000259" key="5">
    <source>
        <dbReference type="Pfam" id="PF07992"/>
    </source>
</evidence>
<gene>
    <name evidence="7" type="ORF">OHB35_44290</name>
</gene>
<dbReference type="PRINTS" id="PR00411">
    <property type="entry name" value="PNDRDTASEI"/>
</dbReference>
<feature type="domain" description="Reductase C-terminal" evidence="6">
    <location>
        <begin position="319"/>
        <end position="402"/>
    </location>
</feature>
<evidence type="ECO:0000256" key="3">
    <source>
        <dbReference type="ARBA" id="ARBA00022827"/>
    </source>
</evidence>
<dbReference type="PANTHER" id="PTHR43557">
    <property type="entry name" value="APOPTOSIS-INDUCING FACTOR 1"/>
    <property type="match status" value="1"/>
</dbReference>
<reference evidence="7 8" key="1">
    <citation type="submission" date="2022-10" db="EMBL/GenBank/DDBJ databases">
        <title>The complete genomes of actinobacterial strains from the NBC collection.</title>
        <authorList>
            <person name="Joergensen T.S."/>
            <person name="Alvarez Arevalo M."/>
            <person name="Sterndorff E.B."/>
            <person name="Faurdal D."/>
            <person name="Vuksanovic O."/>
            <person name="Mourched A.-S."/>
            <person name="Charusanti P."/>
            <person name="Shaw S."/>
            <person name="Blin K."/>
            <person name="Weber T."/>
        </authorList>
    </citation>
    <scope>NUCLEOTIDE SEQUENCE [LARGE SCALE GENOMIC DNA]</scope>
    <source>
        <strain evidence="7 8">NBC 01752</strain>
    </source>
</reference>
<evidence type="ECO:0000256" key="1">
    <source>
        <dbReference type="ARBA" id="ARBA00001974"/>
    </source>
</evidence>
<dbReference type="InterPro" id="IPR036188">
    <property type="entry name" value="FAD/NAD-bd_sf"/>
</dbReference>
<name>A0ABZ1HM63_STRPH</name>
<keyword evidence="2" id="KW-0285">Flavoprotein</keyword>
<dbReference type="RefSeq" id="WP_326761631.1">
    <property type="nucleotide sequence ID" value="NZ_CP109135.1"/>
</dbReference>
<keyword evidence="4" id="KW-0560">Oxidoreductase</keyword>
<comment type="cofactor">
    <cofactor evidence="1">
        <name>FAD</name>
        <dbReference type="ChEBI" id="CHEBI:57692"/>
    </cofactor>
</comment>
<dbReference type="Pfam" id="PF14759">
    <property type="entry name" value="Reductase_C"/>
    <property type="match status" value="1"/>
</dbReference>
<evidence type="ECO:0000313" key="8">
    <source>
        <dbReference type="Proteomes" id="UP001340816"/>
    </source>
</evidence>
<dbReference type="SUPFAM" id="SSF51905">
    <property type="entry name" value="FAD/NAD(P)-binding domain"/>
    <property type="match status" value="2"/>
</dbReference>
<evidence type="ECO:0000313" key="7">
    <source>
        <dbReference type="EMBL" id="WSD19695.1"/>
    </source>
</evidence>